<dbReference type="Gene3D" id="3.30.70.330">
    <property type="match status" value="1"/>
</dbReference>
<dbReference type="OrthoDB" id="29326at2759"/>
<dbReference type="SUPFAM" id="SSF54928">
    <property type="entry name" value="RNA-binding domain, RBD"/>
    <property type="match status" value="1"/>
</dbReference>
<feature type="domain" description="RRM" evidence="1">
    <location>
        <begin position="330"/>
        <end position="387"/>
    </location>
</feature>
<protein>
    <recommendedName>
        <fullName evidence="1">RRM domain-containing protein</fullName>
    </recommendedName>
</protein>
<dbReference type="KEGG" id="eiv:EIN_096310"/>
<dbReference type="OMA" id="IQAVHIN"/>
<sequence length="397" mass="45792">MNETVNRQSWAEKNRLVPPGWTATVLNKKERSDIFGFEDTKQGTTFGEKTKSVLKNLDVLLATLDSRVKTVTIPKFTFQPVVDHYRDILVSSSKQKVETQKVLITQKAQENVKAFQEHIENEITKYEEAVRPLIELKNLTDTTQTENAFDEFNKSYTLFKPITDSYITKYTEEYPNLLDSQKVLSEALDEWEKEISIRGHLIQAVHINSQRRITGIFEGHEDKLEHLKFDVGLLLRLVLCLTSALSYDGDRRLRVSEKFLEKILRDKEEIDSVALQVFHNVKPKIMHNLQTEKILKTENSLILMGDIEKTINKMVIKETPKHIDGFWVEVNNIPPNANTDFVITLFKKIGQVNNTIKIVDGRCQVQYMKLDEALSACKLDNRTIKNSTNVLSVRLLQ</sequence>
<dbReference type="GeneID" id="14886441"/>
<evidence type="ECO:0000313" key="3">
    <source>
        <dbReference type="Proteomes" id="UP000014680"/>
    </source>
</evidence>
<name>A0A0A1U0H0_ENTIV</name>
<proteinExistence type="predicted"/>
<dbReference type="VEuPathDB" id="AmoebaDB:EIN_096310"/>
<dbReference type="InterPro" id="IPR035979">
    <property type="entry name" value="RBD_domain_sf"/>
</dbReference>
<keyword evidence="3" id="KW-1185">Reference proteome</keyword>
<gene>
    <name evidence="2" type="ORF">EIN_096310</name>
</gene>
<dbReference type="Proteomes" id="UP000014680">
    <property type="component" value="Unassembled WGS sequence"/>
</dbReference>
<dbReference type="AlphaFoldDB" id="A0A0A1U0H0"/>
<organism evidence="2 3">
    <name type="scientific">Entamoeba invadens IP1</name>
    <dbReference type="NCBI Taxonomy" id="370355"/>
    <lineage>
        <taxon>Eukaryota</taxon>
        <taxon>Amoebozoa</taxon>
        <taxon>Evosea</taxon>
        <taxon>Archamoebae</taxon>
        <taxon>Mastigamoebida</taxon>
        <taxon>Entamoebidae</taxon>
        <taxon>Entamoeba</taxon>
    </lineage>
</organism>
<accession>A0A0A1U0H0</accession>
<reference evidence="2 3" key="1">
    <citation type="submission" date="2012-10" db="EMBL/GenBank/DDBJ databases">
        <authorList>
            <person name="Zafar N."/>
            <person name="Inman J."/>
            <person name="Hall N."/>
            <person name="Lorenzi H."/>
            <person name="Caler E."/>
        </authorList>
    </citation>
    <scope>NUCLEOTIDE SEQUENCE [LARGE SCALE GENOMIC DNA]</scope>
    <source>
        <strain evidence="2 3">IP1</strain>
    </source>
</reference>
<dbReference type="GO" id="GO:0003723">
    <property type="term" value="F:RNA binding"/>
    <property type="evidence" value="ECO:0007669"/>
    <property type="project" value="InterPro"/>
</dbReference>
<evidence type="ECO:0000313" key="2">
    <source>
        <dbReference type="EMBL" id="ELP87374.1"/>
    </source>
</evidence>
<dbReference type="InterPro" id="IPR000504">
    <property type="entry name" value="RRM_dom"/>
</dbReference>
<dbReference type="EMBL" id="KB206860">
    <property type="protein sequence ID" value="ELP87374.1"/>
    <property type="molecule type" value="Genomic_DNA"/>
</dbReference>
<evidence type="ECO:0000259" key="1">
    <source>
        <dbReference type="Pfam" id="PF00076"/>
    </source>
</evidence>
<dbReference type="Pfam" id="PF00076">
    <property type="entry name" value="RRM_1"/>
    <property type="match status" value="1"/>
</dbReference>
<dbReference type="RefSeq" id="XP_004254145.1">
    <property type="nucleotide sequence ID" value="XM_004254097.1"/>
</dbReference>
<dbReference type="InterPro" id="IPR012677">
    <property type="entry name" value="Nucleotide-bd_a/b_plait_sf"/>
</dbReference>